<evidence type="ECO:0000313" key="3">
    <source>
        <dbReference type="Proteomes" id="UP000740926"/>
    </source>
</evidence>
<keyword evidence="3" id="KW-1185">Reference proteome</keyword>
<comment type="caution">
    <text evidence="2">The sequence shown here is derived from an EMBL/GenBank/DDBJ whole genome shotgun (WGS) entry which is preliminary data.</text>
</comment>
<feature type="region of interest" description="Disordered" evidence="1">
    <location>
        <begin position="15"/>
        <end position="36"/>
    </location>
</feature>
<dbReference type="EMBL" id="JAANIU010009815">
    <property type="protein sequence ID" value="KAG1532571.1"/>
    <property type="molecule type" value="Genomic_DNA"/>
</dbReference>
<reference evidence="2 3" key="1">
    <citation type="journal article" date="2020" name="Microb. Genom.">
        <title>Genetic diversity of clinical and environmental Mucorales isolates obtained from an investigation of mucormycosis cases among solid organ transplant recipients.</title>
        <authorList>
            <person name="Nguyen M.H."/>
            <person name="Kaul D."/>
            <person name="Muto C."/>
            <person name="Cheng S.J."/>
            <person name="Richter R.A."/>
            <person name="Bruno V.M."/>
            <person name="Liu G."/>
            <person name="Beyhan S."/>
            <person name="Sundermann A.J."/>
            <person name="Mounaud S."/>
            <person name="Pasculle A.W."/>
            <person name="Nierman W.C."/>
            <person name="Driscoll E."/>
            <person name="Cumbie R."/>
            <person name="Clancy C.J."/>
            <person name="Dupont C.L."/>
        </authorList>
    </citation>
    <scope>NUCLEOTIDE SEQUENCE [LARGE SCALE GENOMIC DNA]</scope>
    <source>
        <strain evidence="2 3">GL24</strain>
    </source>
</reference>
<feature type="compositionally biased region" description="Low complexity" evidence="1">
    <location>
        <begin position="20"/>
        <end position="36"/>
    </location>
</feature>
<protein>
    <submittedName>
        <fullName evidence="2">Uncharacterized protein</fullName>
    </submittedName>
</protein>
<organism evidence="2 3">
    <name type="scientific">Rhizopus delemar</name>
    <dbReference type="NCBI Taxonomy" id="936053"/>
    <lineage>
        <taxon>Eukaryota</taxon>
        <taxon>Fungi</taxon>
        <taxon>Fungi incertae sedis</taxon>
        <taxon>Mucoromycota</taxon>
        <taxon>Mucoromycotina</taxon>
        <taxon>Mucoromycetes</taxon>
        <taxon>Mucorales</taxon>
        <taxon>Mucorineae</taxon>
        <taxon>Rhizopodaceae</taxon>
        <taxon>Rhizopus</taxon>
    </lineage>
</organism>
<name>A0A9P6XUQ8_9FUNG</name>
<sequence length="129" mass="13319">MPLADQLHRQCRGHRGGLALGRRTGPQPPAAGAGWPRKRAAAAGGCAARGAAGQGLIQVCGTAGPITTVVRPRGVSRRPTAVTRGAEAGITVWSHTARNCAVAACLRQDSDRSRRSNGGIIPCPFCPFM</sequence>
<gene>
    <name evidence="2" type="ORF">G6F50_016179</name>
</gene>
<proteinExistence type="predicted"/>
<evidence type="ECO:0000256" key="1">
    <source>
        <dbReference type="SAM" id="MobiDB-lite"/>
    </source>
</evidence>
<dbReference type="AlphaFoldDB" id="A0A9P6XUQ8"/>
<evidence type="ECO:0000313" key="2">
    <source>
        <dbReference type="EMBL" id="KAG1532571.1"/>
    </source>
</evidence>
<accession>A0A9P6XUQ8</accession>
<dbReference type="Proteomes" id="UP000740926">
    <property type="component" value="Unassembled WGS sequence"/>
</dbReference>